<evidence type="ECO:0000256" key="4">
    <source>
        <dbReference type="ARBA" id="ARBA00023014"/>
    </source>
</evidence>
<evidence type="ECO:0000256" key="3">
    <source>
        <dbReference type="ARBA" id="ARBA00023004"/>
    </source>
</evidence>
<dbReference type="PROSITE" id="PS51379">
    <property type="entry name" value="4FE4S_FER_2"/>
    <property type="match status" value="2"/>
</dbReference>
<evidence type="ECO:0000313" key="7">
    <source>
        <dbReference type="EMBL" id="SCB74862.1"/>
    </source>
</evidence>
<keyword evidence="3 5" id="KW-0408">Iron</keyword>
<evidence type="ECO:0000313" key="8">
    <source>
        <dbReference type="Proteomes" id="UP000199670"/>
    </source>
</evidence>
<dbReference type="NCBIfam" id="TIGR01944">
    <property type="entry name" value="rnfB"/>
    <property type="match status" value="1"/>
</dbReference>
<evidence type="ECO:0000256" key="5">
    <source>
        <dbReference type="RuleBase" id="RU368020"/>
    </source>
</evidence>
<keyword evidence="4 5" id="KW-0411">Iron-sulfur</keyword>
<dbReference type="PANTHER" id="PTHR43687">
    <property type="entry name" value="ADENYLYLSULFATE REDUCTASE, BETA SUBUNIT"/>
    <property type="match status" value="1"/>
</dbReference>
<accession>A0A1C3YXV4</accession>
<dbReference type="RefSeq" id="WP_091346178.1">
    <property type="nucleotide sequence ID" value="NZ_FMAQ01000001.1"/>
</dbReference>
<dbReference type="EMBL" id="FMAQ01000001">
    <property type="protein sequence ID" value="SCB74862.1"/>
    <property type="molecule type" value="Genomic_DNA"/>
</dbReference>
<dbReference type="InterPro" id="IPR001080">
    <property type="entry name" value="3Fe4S_ferredoxin"/>
</dbReference>
<dbReference type="InterPro" id="IPR017900">
    <property type="entry name" value="4Fe4S_Fe_S_CS"/>
</dbReference>
<feature type="domain" description="4Fe-4S ferredoxin-type" evidence="6">
    <location>
        <begin position="12"/>
        <end position="41"/>
    </location>
</feature>
<evidence type="ECO:0000256" key="2">
    <source>
        <dbReference type="ARBA" id="ARBA00022723"/>
    </source>
</evidence>
<dbReference type="InterPro" id="IPR017896">
    <property type="entry name" value="4Fe4S_Fe-S-bd"/>
</dbReference>
<dbReference type="PANTHER" id="PTHR43687:SF1">
    <property type="entry name" value="FERREDOXIN III"/>
    <property type="match status" value="1"/>
</dbReference>
<evidence type="ECO:0000259" key="6">
    <source>
        <dbReference type="PROSITE" id="PS51379"/>
    </source>
</evidence>
<keyword evidence="2 5" id="KW-0479">Metal-binding</keyword>
<feature type="domain" description="4Fe-4S ferredoxin-type" evidence="6">
    <location>
        <begin position="42"/>
        <end position="71"/>
    </location>
</feature>
<proteinExistence type="predicted"/>
<dbReference type="STRING" id="1798182.GA0061081_101163"/>
<dbReference type="PROSITE" id="PS00198">
    <property type="entry name" value="4FE4S_FER_1"/>
    <property type="match status" value="2"/>
</dbReference>
<reference evidence="8" key="1">
    <citation type="submission" date="2016-08" db="EMBL/GenBank/DDBJ databases">
        <authorList>
            <person name="Varghese N."/>
            <person name="Submissions Spin"/>
        </authorList>
    </citation>
    <scope>NUCLEOTIDE SEQUENCE [LARGE SCALE GENOMIC DNA]</scope>
    <source>
        <strain evidence="8">R-53248</strain>
    </source>
</reference>
<dbReference type="InterPro" id="IPR010207">
    <property type="entry name" value="Elect_transpt_cplx_RnfB/RsxB"/>
</dbReference>
<gene>
    <name evidence="7" type="ORF">GA0061081_101163</name>
</gene>
<comment type="function">
    <text evidence="5">Ferredoxins are iron-sulfur proteins that transfer electrons in a wide variety of metabolic reactions.</text>
</comment>
<dbReference type="Pfam" id="PF14697">
    <property type="entry name" value="Fer4_21"/>
    <property type="match status" value="1"/>
</dbReference>
<keyword evidence="5" id="KW-0813">Transport</keyword>
<dbReference type="OrthoDB" id="9789936at2"/>
<evidence type="ECO:0000256" key="1">
    <source>
        <dbReference type="ARBA" id="ARBA00022485"/>
    </source>
</evidence>
<protein>
    <recommendedName>
        <fullName evidence="5">Ferredoxin</fullName>
    </recommendedName>
</protein>
<dbReference type="AlphaFoldDB" id="A0A1C3YXV4"/>
<dbReference type="Gene3D" id="3.30.70.20">
    <property type="match status" value="2"/>
</dbReference>
<dbReference type="InterPro" id="IPR050572">
    <property type="entry name" value="Fe-S_Ferredoxin"/>
</dbReference>
<sequence length="138" mass="15204">MQEVIMQTQQQYKAFIDEENCIGCGKCIRVCPTDAIVGSKQVLHTILPQLCTSCSNCINTCPTDCITLSTLGSVLSESEELVLTQKKQQRLGHNQLVPPTILFPRTMPTTNKISTPTDRKQSIADAIARVKAKKNLAK</sequence>
<dbReference type="GO" id="GO:0051539">
    <property type="term" value="F:4 iron, 4 sulfur cluster binding"/>
    <property type="evidence" value="ECO:0007669"/>
    <property type="project" value="UniProtKB-KW"/>
</dbReference>
<dbReference type="PRINTS" id="PR00352">
    <property type="entry name" value="3FE4SFRDOXIN"/>
</dbReference>
<keyword evidence="8" id="KW-1185">Reference proteome</keyword>
<dbReference type="GO" id="GO:0005506">
    <property type="term" value="F:iron ion binding"/>
    <property type="evidence" value="ECO:0007669"/>
    <property type="project" value="UniProtKB-UniRule"/>
</dbReference>
<organism evidence="7 8">
    <name type="scientific">Gilliamella bombicola</name>
    <dbReference type="NCBI Taxonomy" id="1798182"/>
    <lineage>
        <taxon>Bacteria</taxon>
        <taxon>Pseudomonadati</taxon>
        <taxon>Pseudomonadota</taxon>
        <taxon>Gammaproteobacteria</taxon>
        <taxon>Orbales</taxon>
        <taxon>Orbaceae</taxon>
        <taxon>Gilliamella</taxon>
    </lineage>
</organism>
<dbReference type="GO" id="GO:0009055">
    <property type="term" value="F:electron transfer activity"/>
    <property type="evidence" value="ECO:0007669"/>
    <property type="project" value="UniProtKB-UniRule"/>
</dbReference>
<dbReference type="SUPFAM" id="SSF54862">
    <property type="entry name" value="4Fe-4S ferredoxins"/>
    <property type="match status" value="1"/>
</dbReference>
<dbReference type="Proteomes" id="UP000199670">
    <property type="component" value="Unassembled WGS sequence"/>
</dbReference>
<name>A0A1C3YXV4_9GAMM</name>
<keyword evidence="1" id="KW-0004">4Fe-4S</keyword>
<keyword evidence="5" id="KW-0249">Electron transport</keyword>